<evidence type="ECO:0000313" key="3">
    <source>
        <dbReference type="Proteomes" id="UP000014760"/>
    </source>
</evidence>
<dbReference type="HOGENOM" id="CLU_1808032_0_0_1"/>
<evidence type="ECO:0000313" key="2">
    <source>
        <dbReference type="EnsemblMetazoa" id="CapteP200200"/>
    </source>
</evidence>
<dbReference type="AlphaFoldDB" id="R7V365"/>
<sequence>MEILICSVKQNAEIYETASHHRQQCRKPSAPIAKLCSCQSCGLTHCPSYIALFVQFGAVLDKSINVDYKYILATNSVSGFKTLQKKKCVIQKNSIIFVIADLEVEMILFHSDEQRSLQLHECQTSSRGRKCHRMLDPSIFIAE</sequence>
<dbReference type="Proteomes" id="UP000014760">
    <property type="component" value="Unassembled WGS sequence"/>
</dbReference>
<gene>
    <name evidence="1" type="ORF">CAPTEDRAFT_200200</name>
</gene>
<organism evidence="1">
    <name type="scientific">Capitella teleta</name>
    <name type="common">Polychaete worm</name>
    <dbReference type="NCBI Taxonomy" id="283909"/>
    <lineage>
        <taxon>Eukaryota</taxon>
        <taxon>Metazoa</taxon>
        <taxon>Spiralia</taxon>
        <taxon>Lophotrochozoa</taxon>
        <taxon>Annelida</taxon>
        <taxon>Polychaeta</taxon>
        <taxon>Sedentaria</taxon>
        <taxon>Scolecida</taxon>
        <taxon>Capitellidae</taxon>
        <taxon>Capitella</taxon>
    </lineage>
</organism>
<reference evidence="3" key="1">
    <citation type="submission" date="2012-12" db="EMBL/GenBank/DDBJ databases">
        <authorList>
            <person name="Hellsten U."/>
            <person name="Grimwood J."/>
            <person name="Chapman J.A."/>
            <person name="Shapiro H."/>
            <person name="Aerts A."/>
            <person name="Otillar R.P."/>
            <person name="Terry A.Y."/>
            <person name="Boore J.L."/>
            <person name="Simakov O."/>
            <person name="Marletaz F."/>
            <person name="Cho S.-J."/>
            <person name="Edsinger-Gonzales E."/>
            <person name="Havlak P."/>
            <person name="Kuo D.-H."/>
            <person name="Larsson T."/>
            <person name="Lv J."/>
            <person name="Arendt D."/>
            <person name="Savage R."/>
            <person name="Osoegawa K."/>
            <person name="de Jong P."/>
            <person name="Lindberg D.R."/>
            <person name="Seaver E.C."/>
            <person name="Weisblat D.A."/>
            <person name="Putnam N.H."/>
            <person name="Grigoriev I.V."/>
            <person name="Rokhsar D.S."/>
        </authorList>
    </citation>
    <scope>NUCLEOTIDE SEQUENCE</scope>
    <source>
        <strain evidence="3">I ESC-2004</strain>
    </source>
</reference>
<proteinExistence type="predicted"/>
<accession>R7V365</accession>
<dbReference type="EMBL" id="KB297234">
    <property type="protein sequence ID" value="ELU10766.1"/>
    <property type="molecule type" value="Genomic_DNA"/>
</dbReference>
<dbReference type="EnsemblMetazoa" id="CapteT200200">
    <property type="protein sequence ID" value="CapteP200200"/>
    <property type="gene ID" value="CapteG200200"/>
</dbReference>
<name>R7V365_CAPTE</name>
<protein>
    <submittedName>
        <fullName evidence="1 2">Uncharacterized protein</fullName>
    </submittedName>
</protein>
<dbReference type="EMBL" id="AMQN01000903">
    <property type="status" value="NOT_ANNOTATED_CDS"/>
    <property type="molecule type" value="Genomic_DNA"/>
</dbReference>
<reference evidence="2" key="3">
    <citation type="submission" date="2015-06" db="UniProtKB">
        <authorList>
            <consortium name="EnsemblMetazoa"/>
        </authorList>
    </citation>
    <scope>IDENTIFICATION</scope>
</reference>
<evidence type="ECO:0000313" key="1">
    <source>
        <dbReference type="EMBL" id="ELU10766.1"/>
    </source>
</evidence>
<reference evidence="1 3" key="2">
    <citation type="journal article" date="2013" name="Nature">
        <title>Insights into bilaterian evolution from three spiralian genomes.</title>
        <authorList>
            <person name="Simakov O."/>
            <person name="Marletaz F."/>
            <person name="Cho S.J."/>
            <person name="Edsinger-Gonzales E."/>
            <person name="Havlak P."/>
            <person name="Hellsten U."/>
            <person name="Kuo D.H."/>
            <person name="Larsson T."/>
            <person name="Lv J."/>
            <person name="Arendt D."/>
            <person name="Savage R."/>
            <person name="Osoegawa K."/>
            <person name="de Jong P."/>
            <person name="Grimwood J."/>
            <person name="Chapman J.A."/>
            <person name="Shapiro H."/>
            <person name="Aerts A."/>
            <person name="Otillar R.P."/>
            <person name="Terry A.Y."/>
            <person name="Boore J.L."/>
            <person name="Grigoriev I.V."/>
            <person name="Lindberg D.R."/>
            <person name="Seaver E.C."/>
            <person name="Weisblat D.A."/>
            <person name="Putnam N.H."/>
            <person name="Rokhsar D.S."/>
        </authorList>
    </citation>
    <scope>NUCLEOTIDE SEQUENCE</scope>
    <source>
        <strain evidence="1 3">I ESC-2004</strain>
    </source>
</reference>
<keyword evidence="3" id="KW-1185">Reference proteome</keyword>